<comment type="caution">
    <text evidence="1">The sequence shown here is derived from an EMBL/GenBank/DDBJ whole genome shotgun (WGS) entry which is preliminary data.</text>
</comment>
<dbReference type="EMBL" id="CM047587">
    <property type="protein sequence ID" value="KAI9906860.1"/>
    <property type="molecule type" value="Genomic_DNA"/>
</dbReference>
<evidence type="ECO:0000313" key="2">
    <source>
        <dbReference type="Proteomes" id="UP001163321"/>
    </source>
</evidence>
<sequence>MMVFFFTGLAVAAVGETAGEVVNENKPLLGAQVLAGYLMFGTVTGIMMALFLDNVGVLFTWVDPTRYVELGNFGGRGSEAHKAAVTGDTVGDPFKDTAGPALHVVIKLLSTTVLVFGPLFVSRE</sequence>
<organism evidence="1 2">
    <name type="scientific">Peronosclerospora sorghi</name>
    <dbReference type="NCBI Taxonomy" id="230839"/>
    <lineage>
        <taxon>Eukaryota</taxon>
        <taxon>Sar</taxon>
        <taxon>Stramenopiles</taxon>
        <taxon>Oomycota</taxon>
        <taxon>Peronosporomycetes</taxon>
        <taxon>Peronosporales</taxon>
        <taxon>Peronosporaceae</taxon>
        <taxon>Peronosclerospora</taxon>
    </lineage>
</organism>
<keyword evidence="2" id="KW-1185">Reference proteome</keyword>
<proteinExistence type="predicted"/>
<reference evidence="1 2" key="1">
    <citation type="journal article" date="2022" name="bioRxiv">
        <title>The genome of the oomycete Peronosclerospora sorghi, a cosmopolitan pathogen of maize and sorghum, is inflated with dispersed pseudogenes.</title>
        <authorList>
            <person name="Fletcher K."/>
            <person name="Martin F."/>
            <person name="Isakeit T."/>
            <person name="Cavanaugh K."/>
            <person name="Magill C."/>
            <person name="Michelmore R."/>
        </authorList>
    </citation>
    <scope>NUCLEOTIDE SEQUENCE [LARGE SCALE GENOMIC DNA]</scope>
    <source>
        <strain evidence="1">P6</strain>
    </source>
</reference>
<protein>
    <submittedName>
        <fullName evidence="1">Uncharacterized protein</fullName>
    </submittedName>
</protein>
<gene>
    <name evidence="1" type="ORF">PsorP6_004415</name>
</gene>
<name>A0ACC0VLP0_9STRA</name>
<dbReference type="Proteomes" id="UP001163321">
    <property type="component" value="Chromosome 8"/>
</dbReference>
<accession>A0ACC0VLP0</accession>
<evidence type="ECO:0000313" key="1">
    <source>
        <dbReference type="EMBL" id="KAI9906860.1"/>
    </source>
</evidence>